<name>A0AAD5NVN6_ACENE</name>
<dbReference type="InterPro" id="IPR011051">
    <property type="entry name" value="RmlC_Cupin_sf"/>
</dbReference>
<dbReference type="AlphaFoldDB" id="A0AAD5NVN6"/>
<dbReference type="InterPro" id="IPR006045">
    <property type="entry name" value="Cupin_1"/>
</dbReference>
<gene>
    <name evidence="5" type="ORF">LWI28_025240</name>
</gene>
<dbReference type="InterPro" id="IPR014710">
    <property type="entry name" value="RmlC-like_jellyroll"/>
</dbReference>
<dbReference type="SMART" id="SM00835">
    <property type="entry name" value="Cupin_1"/>
    <property type="match status" value="2"/>
</dbReference>
<evidence type="ECO:0000256" key="1">
    <source>
        <dbReference type="ARBA" id="ARBA00022729"/>
    </source>
</evidence>
<dbReference type="EMBL" id="JAJSOW010000101">
    <property type="protein sequence ID" value="KAI9182424.1"/>
    <property type="molecule type" value="Genomic_DNA"/>
</dbReference>
<feature type="region of interest" description="Disordered" evidence="2">
    <location>
        <begin position="105"/>
        <end position="132"/>
    </location>
</feature>
<dbReference type="PANTHER" id="PTHR31189:SF13">
    <property type="entry name" value="CUPINCIN"/>
    <property type="match status" value="1"/>
</dbReference>
<dbReference type="Gene3D" id="2.60.120.10">
    <property type="entry name" value="Jelly Rolls"/>
    <property type="match status" value="2"/>
</dbReference>
<reference evidence="5" key="2">
    <citation type="submission" date="2023-02" db="EMBL/GenBank/DDBJ databases">
        <authorList>
            <person name="Swenson N.G."/>
            <person name="Wegrzyn J.L."/>
            <person name="Mcevoy S.L."/>
        </authorList>
    </citation>
    <scope>NUCLEOTIDE SEQUENCE</scope>
    <source>
        <strain evidence="5">91603</strain>
        <tissue evidence="5">Leaf</tissue>
    </source>
</reference>
<organism evidence="5 6">
    <name type="scientific">Acer negundo</name>
    <name type="common">Box elder</name>
    <dbReference type="NCBI Taxonomy" id="4023"/>
    <lineage>
        <taxon>Eukaryota</taxon>
        <taxon>Viridiplantae</taxon>
        <taxon>Streptophyta</taxon>
        <taxon>Embryophyta</taxon>
        <taxon>Tracheophyta</taxon>
        <taxon>Spermatophyta</taxon>
        <taxon>Magnoliopsida</taxon>
        <taxon>eudicotyledons</taxon>
        <taxon>Gunneridae</taxon>
        <taxon>Pentapetalae</taxon>
        <taxon>rosids</taxon>
        <taxon>malvids</taxon>
        <taxon>Sapindales</taxon>
        <taxon>Sapindaceae</taxon>
        <taxon>Hippocastanoideae</taxon>
        <taxon>Acereae</taxon>
        <taxon>Acer</taxon>
    </lineage>
</organism>
<keyword evidence="1 3" id="KW-0732">Signal</keyword>
<sequence>MDMRRKLCFTLLVLSVLVLSASLALANTLELDKDPELKSCRRQCKEEFKDRQKKLCLQKCEDDYRQKRREKQNRECQAKCGEMYDEGGQQWHVCRITCQNNYMNEINEPGSDQGQEWEGGQEEEEEEEDENPYVFESHHFLSKVKTEHGRILSIPKFDRRSKLLRGLRRYRVAILQVNPETVFTPTHLDATSVFFVSSGQGTINVIHEDRRDSFKLEKGVLLRLRAGTTFSIVNHRQRDKLNIIQLLRPVNNAGLFEPFFLAAGSNPESFFTTFSSEILEAAFKTSKGDLQRLFSRREQGQGVFVKASKEQIRALSDSEKIGGIWPFGSQSRGTYRFFKRPPTKCNNFGQLYEADRNVYPPLEDDDLSISYANISQDAMMGPYYNAEATKIAVVTDGDGYFEMACPHVSKSSDDEQQQQEGRSGVTYHKIRSAIKTGSVFIVPAGHPVVTVASNRGNLEIVCFEVNAKHNVRYMLAGKKNVVTKMEREEKELTFDAKREEVDRVLGKQDEELFFQGPKWSQQPGQGRAYE</sequence>
<feature type="signal peptide" evidence="3">
    <location>
        <begin position="1"/>
        <end position="26"/>
    </location>
</feature>
<protein>
    <recommendedName>
        <fullName evidence="4">Cupin type-1 domain-containing protein</fullName>
    </recommendedName>
</protein>
<proteinExistence type="predicted"/>
<evidence type="ECO:0000313" key="6">
    <source>
        <dbReference type="Proteomes" id="UP001064489"/>
    </source>
</evidence>
<dbReference type="SUPFAM" id="SSF51182">
    <property type="entry name" value="RmlC-like cupins"/>
    <property type="match status" value="2"/>
</dbReference>
<evidence type="ECO:0000259" key="4">
    <source>
        <dbReference type="SMART" id="SM00835"/>
    </source>
</evidence>
<evidence type="ECO:0000256" key="2">
    <source>
        <dbReference type="SAM" id="MobiDB-lite"/>
    </source>
</evidence>
<dbReference type="Pfam" id="PF00190">
    <property type="entry name" value="Cupin_1"/>
    <property type="match status" value="1"/>
</dbReference>
<evidence type="ECO:0000256" key="3">
    <source>
        <dbReference type="SAM" id="SignalP"/>
    </source>
</evidence>
<dbReference type="CDD" id="cd02245">
    <property type="entry name" value="cupin_7S_vicilin-like_C"/>
    <property type="match status" value="1"/>
</dbReference>
<dbReference type="PANTHER" id="PTHR31189">
    <property type="entry name" value="OS03G0336100 PROTEIN-RELATED"/>
    <property type="match status" value="1"/>
</dbReference>
<feature type="domain" description="Cupin type-1" evidence="4">
    <location>
        <begin position="139"/>
        <end position="291"/>
    </location>
</feature>
<accession>A0AAD5NVN6</accession>
<evidence type="ECO:0000313" key="5">
    <source>
        <dbReference type="EMBL" id="KAI9182424.1"/>
    </source>
</evidence>
<comment type="caution">
    <text evidence="5">The sequence shown here is derived from an EMBL/GenBank/DDBJ whole genome shotgun (WGS) entry which is preliminary data.</text>
</comment>
<reference evidence="5" key="1">
    <citation type="journal article" date="2022" name="Plant J.">
        <title>Strategies of tolerance reflected in two North American maple genomes.</title>
        <authorList>
            <person name="McEvoy S.L."/>
            <person name="Sezen U.U."/>
            <person name="Trouern-Trend A."/>
            <person name="McMahon S.M."/>
            <person name="Schaberg P.G."/>
            <person name="Yang J."/>
            <person name="Wegrzyn J.L."/>
            <person name="Swenson N.G."/>
        </authorList>
    </citation>
    <scope>NUCLEOTIDE SEQUENCE</scope>
    <source>
        <strain evidence="5">91603</strain>
    </source>
</reference>
<dbReference type="CDD" id="cd02244">
    <property type="entry name" value="cupin_7S_vicilin-like_N"/>
    <property type="match status" value="1"/>
</dbReference>
<keyword evidence="6" id="KW-1185">Reference proteome</keyword>
<feature type="domain" description="Cupin type-1" evidence="4">
    <location>
        <begin position="335"/>
        <end position="502"/>
    </location>
</feature>
<feature type="chain" id="PRO_5041905105" description="Cupin type-1 domain-containing protein" evidence="3">
    <location>
        <begin position="27"/>
        <end position="530"/>
    </location>
</feature>
<dbReference type="Proteomes" id="UP001064489">
    <property type="component" value="Chromosome 4"/>
</dbReference>
<feature type="compositionally biased region" description="Acidic residues" evidence="2">
    <location>
        <begin position="119"/>
        <end position="131"/>
    </location>
</feature>
<dbReference type="InterPro" id="IPR050253">
    <property type="entry name" value="Seed_Storage-Functional"/>
</dbReference>